<evidence type="ECO:0000313" key="7">
    <source>
        <dbReference type="EMBL" id="GAN54825.1"/>
    </source>
</evidence>
<dbReference type="InterPro" id="IPR006143">
    <property type="entry name" value="RND_pump_MFP"/>
</dbReference>
<dbReference type="AlphaFoldDB" id="A0A0D6MN57"/>
<dbReference type="Proteomes" id="UP000032679">
    <property type="component" value="Unassembled WGS sequence"/>
</dbReference>
<dbReference type="GO" id="GO:0022857">
    <property type="term" value="F:transmembrane transporter activity"/>
    <property type="evidence" value="ECO:0007669"/>
    <property type="project" value="InterPro"/>
</dbReference>
<accession>A0A0D6MN57</accession>
<dbReference type="InterPro" id="IPR051909">
    <property type="entry name" value="MFP_Cation_Efflux"/>
</dbReference>
<dbReference type="EMBL" id="BALE01000031">
    <property type="protein sequence ID" value="GAN54825.1"/>
    <property type="molecule type" value="Genomic_DNA"/>
</dbReference>
<dbReference type="InterPro" id="IPR058649">
    <property type="entry name" value="CzcB_C"/>
</dbReference>
<comment type="caution">
    <text evidence="7">The sequence shown here is derived from an EMBL/GenBank/DDBJ whole genome shotgun (WGS) entry which is preliminary data.</text>
</comment>
<reference evidence="7 8" key="1">
    <citation type="submission" date="2012-10" db="EMBL/GenBank/DDBJ databases">
        <title>Genome sequencing of Tanticharoenia sakaeratensis NBRC 103193.</title>
        <authorList>
            <person name="Azuma Y."/>
            <person name="Hadano H."/>
            <person name="Hirakawa H."/>
            <person name="Matsushita K."/>
        </authorList>
    </citation>
    <scope>NUCLEOTIDE SEQUENCE [LARGE SCALE GENOMIC DNA]</scope>
    <source>
        <strain evidence="7 8">NBRC 103193</strain>
    </source>
</reference>
<dbReference type="OrthoDB" id="9806939at2"/>
<evidence type="ECO:0000256" key="2">
    <source>
        <dbReference type="ARBA" id="ARBA00022448"/>
    </source>
</evidence>
<dbReference type="Pfam" id="PF25954">
    <property type="entry name" value="Beta-barrel_RND_2"/>
    <property type="match status" value="1"/>
</dbReference>
<feature type="domain" description="CusB-like beta-barrel" evidence="5">
    <location>
        <begin position="243"/>
        <end position="316"/>
    </location>
</feature>
<dbReference type="GO" id="GO:0060003">
    <property type="term" value="P:copper ion export"/>
    <property type="evidence" value="ECO:0007669"/>
    <property type="project" value="TreeGrafter"/>
</dbReference>
<name>A0A0D6MN57_9PROT</name>
<dbReference type="GO" id="GO:0015679">
    <property type="term" value="P:plasma membrane copper ion transport"/>
    <property type="evidence" value="ECO:0007669"/>
    <property type="project" value="TreeGrafter"/>
</dbReference>
<dbReference type="SUPFAM" id="SSF111369">
    <property type="entry name" value="HlyD-like secretion proteins"/>
    <property type="match status" value="1"/>
</dbReference>
<evidence type="ECO:0000256" key="4">
    <source>
        <dbReference type="SAM" id="MobiDB-lite"/>
    </source>
</evidence>
<comment type="similarity">
    <text evidence="1">Belongs to the membrane fusion protein (MFP) (TC 8.A.1) family.</text>
</comment>
<dbReference type="Gene3D" id="2.40.30.170">
    <property type="match status" value="1"/>
</dbReference>
<keyword evidence="8" id="KW-1185">Reference proteome</keyword>
<dbReference type="Gene3D" id="1.10.287.470">
    <property type="entry name" value="Helix hairpin bin"/>
    <property type="match status" value="1"/>
</dbReference>
<dbReference type="Gene3D" id="2.40.420.20">
    <property type="match status" value="1"/>
</dbReference>
<sequence length="409" mass="43398">MTSILRMGRSSLCEAPLCGPLLMICLAMGGLGPACAQERWPAGMIAISDAALATEGIETAQARTGALPGHIDASAYVALDERRTTRIRPVGLGRVVAVLVSPGETVRRGQTLFTYDDFSLSDETQQLASAQAALQQAQAMERDAALADQRGRELTGGAVSAGEAARRHARLQDARGLVAQRLAVVRNERERMARFSSPTELARGIRSSVVSPIDGIVRHVSIAAGEEVTGGTLVPVEVDDLTKVWVISQVDEADVGDLATGNRQLTWIRPDRPPSESRIDIIEGSVDPATRHVLVRSLLSNAGHRLRPDMLVRTRLFEGQPVSGVLVPSAAVQTIADAPCVFVRVAPERYQARHVAIGPALDGQTVVTSGVSAGETVVTRGSFMLKSQAMLNPEPDKPASAPHDTARAG</sequence>
<evidence type="ECO:0000256" key="3">
    <source>
        <dbReference type="SAM" id="Coils"/>
    </source>
</evidence>
<dbReference type="Pfam" id="PF25975">
    <property type="entry name" value="CzcB_C"/>
    <property type="match status" value="1"/>
</dbReference>
<dbReference type="InterPro" id="IPR058792">
    <property type="entry name" value="Beta-barrel_RND_2"/>
</dbReference>
<dbReference type="RefSeq" id="WP_053053821.1">
    <property type="nucleotide sequence ID" value="NZ_BAQF01000012.1"/>
</dbReference>
<feature type="coiled-coil region" evidence="3">
    <location>
        <begin position="120"/>
        <end position="150"/>
    </location>
</feature>
<feature type="region of interest" description="Disordered" evidence="4">
    <location>
        <begin position="390"/>
        <end position="409"/>
    </location>
</feature>
<evidence type="ECO:0000256" key="1">
    <source>
        <dbReference type="ARBA" id="ARBA00009477"/>
    </source>
</evidence>
<gene>
    <name evidence="7" type="ORF">Tasa_031_043</name>
</gene>
<proteinExistence type="inferred from homology"/>
<organism evidence="7 8">
    <name type="scientific">Tanticharoenia sakaeratensis NBRC 103193</name>
    <dbReference type="NCBI Taxonomy" id="1231623"/>
    <lineage>
        <taxon>Bacteria</taxon>
        <taxon>Pseudomonadati</taxon>
        <taxon>Pseudomonadota</taxon>
        <taxon>Alphaproteobacteria</taxon>
        <taxon>Acetobacterales</taxon>
        <taxon>Acetobacteraceae</taxon>
        <taxon>Tanticharoenia</taxon>
    </lineage>
</organism>
<evidence type="ECO:0000259" key="6">
    <source>
        <dbReference type="Pfam" id="PF25975"/>
    </source>
</evidence>
<dbReference type="PANTHER" id="PTHR30097:SF4">
    <property type="entry name" value="SLR6042 PROTEIN"/>
    <property type="match status" value="1"/>
</dbReference>
<feature type="domain" description="CzcB-like C-terminal circularly permuted SH3-like" evidence="6">
    <location>
        <begin position="325"/>
        <end position="386"/>
    </location>
</feature>
<evidence type="ECO:0000313" key="8">
    <source>
        <dbReference type="Proteomes" id="UP000032679"/>
    </source>
</evidence>
<keyword evidence="3" id="KW-0175">Coiled coil</keyword>
<dbReference type="STRING" id="1231623.Tasa_031_043"/>
<dbReference type="GO" id="GO:0016020">
    <property type="term" value="C:membrane"/>
    <property type="evidence" value="ECO:0007669"/>
    <property type="project" value="InterPro"/>
</dbReference>
<dbReference type="PANTHER" id="PTHR30097">
    <property type="entry name" value="CATION EFFLUX SYSTEM PROTEIN CUSB"/>
    <property type="match status" value="1"/>
</dbReference>
<dbReference type="Gene3D" id="2.40.50.100">
    <property type="match status" value="1"/>
</dbReference>
<evidence type="ECO:0000259" key="5">
    <source>
        <dbReference type="Pfam" id="PF25954"/>
    </source>
</evidence>
<dbReference type="GO" id="GO:0030313">
    <property type="term" value="C:cell envelope"/>
    <property type="evidence" value="ECO:0007669"/>
    <property type="project" value="TreeGrafter"/>
</dbReference>
<protein>
    <submittedName>
        <fullName evidence="7">Heavy metal/cation efflux pump CzcB/HlyD</fullName>
    </submittedName>
</protein>
<dbReference type="NCBIfam" id="TIGR01730">
    <property type="entry name" value="RND_mfp"/>
    <property type="match status" value="1"/>
</dbReference>
<keyword evidence="2" id="KW-0813">Transport</keyword>